<feature type="compositionally biased region" description="Polar residues" evidence="1">
    <location>
        <begin position="115"/>
        <end position="126"/>
    </location>
</feature>
<feature type="region of interest" description="Disordered" evidence="1">
    <location>
        <begin position="110"/>
        <end position="268"/>
    </location>
</feature>
<proteinExistence type="predicted"/>
<feature type="region of interest" description="Disordered" evidence="1">
    <location>
        <begin position="24"/>
        <end position="57"/>
    </location>
</feature>
<gene>
    <name evidence="3" type="ORF">A1OE_1003</name>
</gene>
<dbReference type="PATRIC" id="fig|1193729.4.peg.550"/>
<protein>
    <recommendedName>
        <fullName evidence="2">DUF4167 domain-containing protein</fullName>
    </recommendedName>
</protein>
<organism evidence="3 4">
    <name type="scientific">Candidatus Endolissoclinum faulkneri L2</name>
    <dbReference type="NCBI Taxonomy" id="1193729"/>
    <lineage>
        <taxon>Bacteria</taxon>
        <taxon>Pseudomonadati</taxon>
        <taxon>Pseudomonadota</taxon>
        <taxon>Alphaproteobacteria</taxon>
        <taxon>Rhodospirillales</taxon>
        <taxon>Rhodospirillaceae</taxon>
        <taxon>Candidatus Endolissoclinum</taxon>
    </lineage>
</organism>
<accession>K7YRK7</accession>
<dbReference type="EMBL" id="CP003539">
    <property type="protein sequence ID" value="AFX99184.1"/>
    <property type="molecule type" value="Genomic_DNA"/>
</dbReference>
<keyword evidence="4" id="KW-1185">Reference proteome</keyword>
<dbReference type="AlphaFoldDB" id="K7YRK7"/>
<evidence type="ECO:0000256" key="1">
    <source>
        <dbReference type="SAM" id="MobiDB-lite"/>
    </source>
</evidence>
<evidence type="ECO:0000313" key="4">
    <source>
        <dbReference type="Proteomes" id="UP000010077"/>
    </source>
</evidence>
<dbReference type="HOGENOM" id="CLU_1021892_0_0_5"/>
<feature type="compositionally biased region" description="Polar residues" evidence="1">
    <location>
        <begin position="254"/>
        <end position="268"/>
    </location>
</feature>
<feature type="compositionally biased region" description="Basic residues" evidence="1">
    <location>
        <begin position="28"/>
        <end position="37"/>
    </location>
</feature>
<name>K7YRK7_9PROT</name>
<evidence type="ECO:0000313" key="3">
    <source>
        <dbReference type="EMBL" id="AFX99184.1"/>
    </source>
</evidence>
<dbReference type="RefSeq" id="WP_015088682.1">
    <property type="nucleotide sequence ID" value="NC_019566.1"/>
</dbReference>
<dbReference type="KEGG" id="thal:A1OE_1003"/>
<dbReference type="Pfam" id="PF13763">
    <property type="entry name" value="DUF4167"/>
    <property type="match status" value="1"/>
</dbReference>
<sequence length="268" mass="30769">MFKQRSLRTKQWFDFETTGNVVGMRQGPHQKRNRGRNNCRTNTPNRNQTFDSNGPDVRIRGNANQVYEKYLALGRDAAASGDRVLAESYFQHADHYYRIVSAFAEDEADRHDRSNFQGQQHNGTSRDSNDDEVDDYRFPSYKSPGANRVNNSEDNRRAYDGQSSSFERSEKRNVKAVPSEHSQKHDEKTSASTRHFSNRISTKSNEVGLSINDNGVRQTLRLSSNKDGDLPTIEANSEDDEHRPRRKRRRRGSNIEQSVNKEVIDANS</sequence>
<feature type="compositionally biased region" description="Polar residues" evidence="1">
    <location>
        <begin position="190"/>
        <end position="223"/>
    </location>
</feature>
<dbReference type="STRING" id="1193729.A1OE_1003"/>
<feature type="domain" description="DUF4167" evidence="2">
    <location>
        <begin position="32"/>
        <end position="103"/>
    </location>
</feature>
<reference evidence="3 4" key="1">
    <citation type="journal article" date="2012" name="Proc. Natl. Acad. Sci. U.S.A.">
        <title>Genome streamlining and chemical defense in a coral reef symbiosis.</title>
        <authorList>
            <person name="Kwan J.C."/>
            <person name="Donia M.S."/>
            <person name="Han A.W."/>
            <person name="Hirose E."/>
            <person name="Haygood M.G."/>
            <person name="Schmidt E.W."/>
        </authorList>
    </citation>
    <scope>NUCLEOTIDE SEQUENCE [LARGE SCALE GENOMIC DNA]</scope>
    <source>
        <strain evidence="3 4">L2</strain>
    </source>
</reference>
<dbReference type="InterPro" id="IPR025430">
    <property type="entry name" value="DUF4167"/>
</dbReference>
<feature type="compositionally biased region" description="Low complexity" evidence="1">
    <location>
        <begin position="38"/>
        <end position="49"/>
    </location>
</feature>
<dbReference type="eggNOG" id="COG5373">
    <property type="taxonomic scope" value="Bacteria"/>
</dbReference>
<evidence type="ECO:0000259" key="2">
    <source>
        <dbReference type="Pfam" id="PF13763"/>
    </source>
</evidence>
<dbReference type="Proteomes" id="UP000010077">
    <property type="component" value="Chromosome"/>
</dbReference>